<comment type="caution">
    <text evidence="2">The sequence shown here is derived from an EMBL/GenBank/DDBJ whole genome shotgun (WGS) entry which is preliminary data.</text>
</comment>
<feature type="signal peptide" evidence="1">
    <location>
        <begin position="1"/>
        <end position="20"/>
    </location>
</feature>
<gene>
    <name evidence="2" type="ORF">C0Q70_06698</name>
</gene>
<proteinExistence type="predicted"/>
<accession>A0A2T7PCY8</accession>
<organism evidence="2 3">
    <name type="scientific">Pomacea canaliculata</name>
    <name type="common">Golden apple snail</name>
    <dbReference type="NCBI Taxonomy" id="400727"/>
    <lineage>
        <taxon>Eukaryota</taxon>
        <taxon>Metazoa</taxon>
        <taxon>Spiralia</taxon>
        <taxon>Lophotrochozoa</taxon>
        <taxon>Mollusca</taxon>
        <taxon>Gastropoda</taxon>
        <taxon>Caenogastropoda</taxon>
        <taxon>Architaenioglossa</taxon>
        <taxon>Ampullarioidea</taxon>
        <taxon>Ampullariidae</taxon>
        <taxon>Pomacea</taxon>
    </lineage>
</organism>
<evidence type="ECO:0000256" key="1">
    <source>
        <dbReference type="SAM" id="SignalP"/>
    </source>
</evidence>
<protein>
    <submittedName>
        <fullName evidence="2">Uncharacterized protein</fullName>
    </submittedName>
</protein>
<keyword evidence="3" id="KW-1185">Reference proteome</keyword>
<reference evidence="2 3" key="1">
    <citation type="submission" date="2018-04" db="EMBL/GenBank/DDBJ databases">
        <title>The genome of golden apple snail Pomacea canaliculata provides insight into stress tolerance and invasive adaptation.</title>
        <authorList>
            <person name="Liu C."/>
            <person name="Liu B."/>
            <person name="Ren Y."/>
            <person name="Zhang Y."/>
            <person name="Wang H."/>
            <person name="Li S."/>
            <person name="Jiang F."/>
            <person name="Yin L."/>
            <person name="Zhang G."/>
            <person name="Qian W."/>
            <person name="Fan W."/>
        </authorList>
    </citation>
    <scope>NUCLEOTIDE SEQUENCE [LARGE SCALE GENOMIC DNA]</scope>
    <source>
        <strain evidence="2">SZHN2017</strain>
        <tissue evidence="2">Muscle</tissue>
    </source>
</reference>
<evidence type="ECO:0000313" key="2">
    <source>
        <dbReference type="EMBL" id="PVD31286.1"/>
    </source>
</evidence>
<evidence type="ECO:0000313" key="3">
    <source>
        <dbReference type="Proteomes" id="UP000245119"/>
    </source>
</evidence>
<dbReference type="EMBL" id="PZQS01000004">
    <property type="protein sequence ID" value="PVD31286.1"/>
    <property type="molecule type" value="Genomic_DNA"/>
</dbReference>
<feature type="chain" id="PRO_5015402672" evidence="1">
    <location>
        <begin position="21"/>
        <end position="133"/>
    </location>
</feature>
<dbReference type="AlphaFoldDB" id="A0A2T7PCY8"/>
<dbReference type="Proteomes" id="UP000245119">
    <property type="component" value="Linkage Group LG4"/>
</dbReference>
<sequence>MRHVLMVVAVLVVLCQLTAAAATRDDTLVTRVTVSISGADDCLVCQQLYYADNRFSIKCSHRCLWTDPGQSLVAADIDAEGEGGLLHSLKKRAVFQRPRPGRSSATYATTTTAAEMGPKTRTYSGVRDSYYRH</sequence>
<keyword evidence="1" id="KW-0732">Signal</keyword>
<name>A0A2T7PCY8_POMCA</name>